<dbReference type="EMBL" id="OK149171">
    <property type="protein sequence ID" value="UCR75531.1"/>
    <property type="molecule type" value="Genomic_DNA"/>
</dbReference>
<gene>
    <name evidence="1" type="ORF">vBAfaPQDWS595_47</name>
</gene>
<proteinExistence type="predicted"/>
<accession>A0AAE8Y1F6</accession>
<sequence>MFLFILFLLWISDRKLLTQSCDISPPKSGTYNHKAYDIKIMEYG</sequence>
<dbReference type="Proteomes" id="UP000827952">
    <property type="component" value="Segment"/>
</dbReference>
<evidence type="ECO:0000313" key="1">
    <source>
        <dbReference type="EMBL" id="UCR75531.1"/>
    </source>
</evidence>
<name>A0AAE8Y1F6_9CAUD</name>
<evidence type="ECO:0000313" key="2">
    <source>
        <dbReference type="Proteomes" id="UP000827952"/>
    </source>
</evidence>
<keyword evidence="2" id="KW-1185">Reference proteome</keyword>
<reference evidence="1" key="1">
    <citation type="submission" date="2021-09" db="EMBL/GenBank/DDBJ databases">
        <title>Complete genome analysis of a novel Alcaligenes phage vB_Af_QDWS595.</title>
        <authorList>
            <person name="Jing Y."/>
            <person name="Wang J."/>
        </authorList>
    </citation>
    <scope>NUCLEOTIDE SEQUENCE</scope>
</reference>
<protein>
    <submittedName>
        <fullName evidence="1">Uncharacterized protein</fullName>
    </submittedName>
</protein>
<organism evidence="1 2">
    <name type="scientific">Alcaligenes phage vB_Af_QDWS595</name>
    <dbReference type="NCBI Taxonomy" id="2877946"/>
    <lineage>
        <taxon>Viruses</taxon>
        <taxon>Duplodnaviria</taxon>
        <taxon>Heunggongvirae</taxon>
        <taxon>Uroviricota</taxon>
        <taxon>Caudoviricetes</taxon>
        <taxon>Schitoviridae</taxon>
        <taxon>Petruschkyvirus</taxon>
        <taxon>Petruschkyvirus QDWS595</taxon>
    </lineage>
</organism>